<accession>A0A1Y3UEF7</accession>
<dbReference type="GO" id="GO:0003677">
    <property type="term" value="F:DNA binding"/>
    <property type="evidence" value="ECO:0007669"/>
    <property type="project" value="InterPro"/>
</dbReference>
<dbReference type="CDD" id="cd00093">
    <property type="entry name" value="HTH_XRE"/>
    <property type="match status" value="1"/>
</dbReference>
<dbReference type="EMBL" id="NFHO01000003">
    <property type="protein sequence ID" value="OUN43750.1"/>
    <property type="molecule type" value="Genomic_DNA"/>
</dbReference>
<name>A0A1Y3UEF7_9ACTN</name>
<reference evidence="4" key="1">
    <citation type="submission" date="2017-04" db="EMBL/GenBank/DDBJ databases">
        <title>Function of individual gut microbiota members based on whole genome sequencing of pure cultures obtained from chicken caecum.</title>
        <authorList>
            <person name="Medvecky M."/>
            <person name="Cejkova D."/>
            <person name="Polansky O."/>
            <person name="Karasova D."/>
            <person name="Kubasova T."/>
            <person name="Cizek A."/>
            <person name="Rychlik I."/>
        </authorList>
    </citation>
    <scope>NUCLEOTIDE SEQUENCE [LARGE SCALE GENOMIC DNA]</scope>
    <source>
        <strain evidence="4">An70</strain>
    </source>
</reference>
<evidence type="ECO:0000313" key="4">
    <source>
        <dbReference type="Proteomes" id="UP000196560"/>
    </source>
</evidence>
<sequence length="279" mass="30681">MEITSPRREANRTRKGPSPTTGNGPGKEFTDELNDEVYTTDRAGAAGDRRRRARSLLRGRHAGGRRLPAEAHGQALAAPGEPRARHGRRGRAQPADGLHGGRHRPLHGNRQADLLQGARRRAHRVDRAQGQREGGAHQRVRGRPVDGGERRMRPEELKCLRLEAGMTQAGAAEAIGVTSGAYASYERGSKEITEDIAYIARRRLGRHRAGGQADDEVVLALGEAVLLLGEEERERLLANVRRETVARAVAEVTLTRCRASAVEAIGEREMRIRQLERQA</sequence>
<feature type="compositionally biased region" description="Basic residues" evidence="1">
    <location>
        <begin position="49"/>
        <end position="64"/>
    </location>
</feature>
<proteinExistence type="predicted"/>
<evidence type="ECO:0000256" key="1">
    <source>
        <dbReference type="SAM" id="MobiDB-lite"/>
    </source>
</evidence>
<dbReference type="PROSITE" id="PS50943">
    <property type="entry name" value="HTH_CROC1"/>
    <property type="match status" value="1"/>
</dbReference>
<dbReference type="Pfam" id="PF01381">
    <property type="entry name" value="HTH_3"/>
    <property type="match status" value="1"/>
</dbReference>
<dbReference type="Proteomes" id="UP000196560">
    <property type="component" value="Unassembled WGS sequence"/>
</dbReference>
<feature type="region of interest" description="Disordered" evidence="1">
    <location>
        <begin position="1"/>
        <end position="151"/>
    </location>
</feature>
<evidence type="ECO:0000259" key="2">
    <source>
        <dbReference type="PROSITE" id="PS50943"/>
    </source>
</evidence>
<gene>
    <name evidence="3" type="ORF">B5G21_03430</name>
</gene>
<feature type="compositionally biased region" description="Basic and acidic residues" evidence="1">
    <location>
        <begin position="1"/>
        <end position="12"/>
    </location>
</feature>
<dbReference type="SUPFAM" id="SSF47413">
    <property type="entry name" value="lambda repressor-like DNA-binding domains"/>
    <property type="match status" value="1"/>
</dbReference>
<protein>
    <recommendedName>
        <fullName evidence="2">HTH cro/C1-type domain-containing protein</fullName>
    </recommendedName>
</protein>
<dbReference type="InterPro" id="IPR010982">
    <property type="entry name" value="Lambda_DNA-bd_dom_sf"/>
</dbReference>
<dbReference type="AlphaFoldDB" id="A0A1Y3UEF7"/>
<keyword evidence="4" id="KW-1185">Reference proteome</keyword>
<feature type="compositionally biased region" description="Basic and acidic residues" evidence="1">
    <location>
        <begin position="125"/>
        <end position="136"/>
    </location>
</feature>
<organism evidence="3 4">
    <name type="scientific">Enorma massiliensis</name>
    <dbReference type="NCBI Taxonomy" id="1472761"/>
    <lineage>
        <taxon>Bacteria</taxon>
        <taxon>Bacillati</taxon>
        <taxon>Actinomycetota</taxon>
        <taxon>Coriobacteriia</taxon>
        <taxon>Coriobacteriales</taxon>
        <taxon>Coriobacteriaceae</taxon>
        <taxon>Enorma</taxon>
    </lineage>
</organism>
<evidence type="ECO:0000313" key="3">
    <source>
        <dbReference type="EMBL" id="OUN43750.1"/>
    </source>
</evidence>
<dbReference type="Gene3D" id="1.10.260.40">
    <property type="entry name" value="lambda repressor-like DNA-binding domains"/>
    <property type="match status" value="1"/>
</dbReference>
<comment type="caution">
    <text evidence="3">The sequence shown here is derived from an EMBL/GenBank/DDBJ whole genome shotgun (WGS) entry which is preliminary data.</text>
</comment>
<feature type="domain" description="HTH cro/C1-type" evidence="2">
    <location>
        <begin position="157"/>
        <end position="198"/>
    </location>
</feature>
<dbReference type="InterPro" id="IPR001387">
    <property type="entry name" value="Cro/C1-type_HTH"/>
</dbReference>